<feature type="compositionally biased region" description="Low complexity" evidence="1">
    <location>
        <begin position="51"/>
        <end position="83"/>
    </location>
</feature>
<comment type="caution">
    <text evidence="3">The sequence shown here is derived from an EMBL/GenBank/DDBJ whole genome shotgun (WGS) entry which is preliminary data.</text>
</comment>
<accession>A0ABQ6VG70</accession>
<name>A0ABQ6VG70_9CORY</name>
<dbReference type="EMBL" id="WBZJ01000001">
    <property type="protein sequence ID" value="KAB3523417.1"/>
    <property type="molecule type" value="Genomic_DNA"/>
</dbReference>
<evidence type="ECO:0000256" key="1">
    <source>
        <dbReference type="SAM" id="MobiDB-lite"/>
    </source>
</evidence>
<dbReference type="Proteomes" id="UP000436181">
    <property type="component" value="Unassembled WGS sequence"/>
</dbReference>
<protein>
    <recommendedName>
        <fullName evidence="5">Secreted protein</fullName>
    </recommendedName>
</protein>
<evidence type="ECO:0000256" key="2">
    <source>
        <dbReference type="SAM" id="SignalP"/>
    </source>
</evidence>
<keyword evidence="4" id="KW-1185">Reference proteome</keyword>
<sequence>MKNTRTAALAALALTGALALSACTPPHQNDSTSQKPDTATEGPAMPSIDPAQEARTTSSAEATATAPADEAAEAEAGAQDATGMENQKLENSTNLGNTGSQSTSGQYLQ</sequence>
<dbReference type="RefSeq" id="WP_151844121.1">
    <property type="nucleotide sequence ID" value="NZ_WBZJ01000001.1"/>
</dbReference>
<feature type="region of interest" description="Disordered" evidence="1">
    <location>
        <begin position="22"/>
        <end position="109"/>
    </location>
</feature>
<feature type="chain" id="PRO_5047246902" description="Secreted protein" evidence="2">
    <location>
        <begin position="23"/>
        <end position="109"/>
    </location>
</feature>
<feature type="signal peptide" evidence="2">
    <location>
        <begin position="1"/>
        <end position="22"/>
    </location>
</feature>
<dbReference type="PROSITE" id="PS51257">
    <property type="entry name" value="PROKAR_LIPOPROTEIN"/>
    <property type="match status" value="1"/>
</dbReference>
<reference evidence="3 4" key="1">
    <citation type="submission" date="2019-10" db="EMBL/GenBank/DDBJ databases">
        <title>Corynebacterium sp novel species isolated from the respiratory tract of Marmot.</title>
        <authorList>
            <person name="Zhang G."/>
        </authorList>
    </citation>
    <scope>NUCLEOTIDE SEQUENCE [LARGE SCALE GENOMIC DNA]</scope>
    <source>
        <strain evidence="3 4">336</strain>
    </source>
</reference>
<proteinExistence type="predicted"/>
<evidence type="ECO:0000313" key="4">
    <source>
        <dbReference type="Proteomes" id="UP000436181"/>
    </source>
</evidence>
<feature type="compositionally biased region" description="Polar residues" evidence="1">
    <location>
        <begin position="26"/>
        <end position="37"/>
    </location>
</feature>
<evidence type="ECO:0000313" key="3">
    <source>
        <dbReference type="EMBL" id="KAB3523417.1"/>
    </source>
</evidence>
<organism evidence="3 4">
    <name type="scientific">Corynebacterium zhongnanshanii</name>
    <dbReference type="NCBI Taxonomy" id="2768834"/>
    <lineage>
        <taxon>Bacteria</taxon>
        <taxon>Bacillati</taxon>
        <taxon>Actinomycetota</taxon>
        <taxon>Actinomycetes</taxon>
        <taxon>Mycobacteriales</taxon>
        <taxon>Corynebacteriaceae</taxon>
        <taxon>Corynebacterium</taxon>
    </lineage>
</organism>
<evidence type="ECO:0008006" key="5">
    <source>
        <dbReference type="Google" id="ProtNLM"/>
    </source>
</evidence>
<keyword evidence="2" id="KW-0732">Signal</keyword>
<feature type="compositionally biased region" description="Polar residues" evidence="1">
    <location>
        <begin position="89"/>
        <end position="109"/>
    </location>
</feature>
<gene>
    <name evidence="3" type="ORF">F8377_04650</name>
</gene>